<keyword evidence="9" id="KW-0560">Oxidoreductase</keyword>
<dbReference type="Gene3D" id="2.160.20.60">
    <property type="entry name" value="Glutamate synthase, alpha subunit, C-terminal domain"/>
    <property type="match status" value="1"/>
</dbReference>
<feature type="domain" description="Glutamine amidotransferase type-2" evidence="15">
    <location>
        <begin position="19"/>
        <end position="390"/>
    </location>
</feature>
<evidence type="ECO:0000313" key="16">
    <source>
        <dbReference type="EMBL" id="ALC17859.1"/>
    </source>
</evidence>
<dbReference type="Pfam" id="PF01493">
    <property type="entry name" value="GXGXG"/>
    <property type="match status" value="1"/>
</dbReference>
<dbReference type="Gene3D" id="3.20.20.70">
    <property type="entry name" value="Aldolase class I"/>
    <property type="match status" value="2"/>
</dbReference>
<keyword evidence="10" id="KW-0408">Iron</keyword>
<organism evidence="16 17">
    <name type="scientific">Desulfuromonas soudanensis</name>
    <dbReference type="NCBI Taxonomy" id="1603606"/>
    <lineage>
        <taxon>Bacteria</taxon>
        <taxon>Pseudomonadati</taxon>
        <taxon>Thermodesulfobacteriota</taxon>
        <taxon>Desulfuromonadia</taxon>
        <taxon>Desulfuromonadales</taxon>
        <taxon>Desulfuromonadaceae</taxon>
        <taxon>Desulfuromonas</taxon>
    </lineage>
</organism>
<dbReference type="STRING" id="1603606.DSOUD_3134"/>
<keyword evidence="17" id="KW-1185">Reference proteome</keyword>
<dbReference type="GO" id="GO:0015930">
    <property type="term" value="F:glutamate synthase activity"/>
    <property type="evidence" value="ECO:0007669"/>
    <property type="project" value="InterPro"/>
</dbReference>
<dbReference type="Pfam" id="PF04898">
    <property type="entry name" value="Glu_syn_central"/>
    <property type="match status" value="1"/>
</dbReference>
<evidence type="ECO:0000256" key="14">
    <source>
        <dbReference type="ARBA" id="ARBA00029440"/>
    </source>
</evidence>
<dbReference type="InterPro" id="IPR036485">
    <property type="entry name" value="Glu_synth_asu_C_sf"/>
</dbReference>
<comment type="similarity">
    <text evidence="3">Belongs to the glutamate synthase family.</text>
</comment>
<dbReference type="InterPro" id="IPR002932">
    <property type="entry name" value="Glu_synthdom"/>
</dbReference>
<dbReference type="PANTHER" id="PTHR11938">
    <property type="entry name" value="FAD NADPH DEHYDROGENASE/OXIDOREDUCTASE"/>
    <property type="match status" value="1"/>
</dbReference>
<evidence type="ECO:0000256" key="12">
    <source>
        <dbReference type="ARBA" id="ARBA00023164"/>
    </source>
</evidence>
<comment type="pathway">
    <text evidence="14">Amino-acid biosynthesis.</text>
</comment>
<keyword evidence="5" id="KW-0285">Flavoprotein</keyword>
<evidence type="ECO:0000256" key="11">
    <source>
        <dbReference type="ARBA" id="ARBA00023014"/>
    </source>
</evidence>
<keyword evidence="11" id="KW-0411">Iron-sulfur</keyword>
<evidence type="ECO:0000313" key="17">
    <source>
        <dbReference type="Proteomes" id="UP000057158"/>
    </source>
</evidence>
<dbReference type="Pfam" id="PF00310">
    <property type="entry name" value="GATase_2"/>
    <property type="match status" value="1"/>
</dbReference>
<reference evidence="16 17" key="1">
    <citation type="submission" date="2015-07" db="EMBL/GenBank/DDBJ databases">
        <title>Isolation and Genomic Characterization of a Novel Halophilic Metal-Reducing Deltaproteobacterium from the Deep Subsurface.</title>
        <authorList>
            <person name="Badalamenti J.P."/>
            <person name="Summers Z.M."/>
            <person name="Gralnick J.A."/>
            <person name="Bond D.R."/>
        </authorList>
    </citation>
    <scope>NUCLEOTIDE SEQUENCE [LARGE SCALE GENOMIC DNA]</scope>
    <source>
        <strain evidence="16 17">WTL</strain>
    </source>
</reference>
<dbReference type="Gene3D" id="3.60.20.10">
    <property type="entry name" value="Glutamine Phosphoribosylpyrophosphate, subunit 1, domain 1"/>
    <property type="match status" value="1"/>
</dbReference>
<keyword evidence="12" id="KW-0314">Glutamate biosynthesis</keyword>
<keyword evidence="13" id="KW-0003">3Fe-4S</keyword>
<comment type="cofactor">
    <cofactor evidence="1">
        <name>FMN</name>
        <dbReference type="ChEBI" id="CHEBI:58210"/>
    </cofactor>
</comment>
<proteinExistence type="inferred from homology"/>
<evidence type="ECO:0000256" key="1">
    <source>
        <dbReference type="ARBA" id="ARBA00001917"/>
    </source>
</evidence>
<protein>
    <submittedName>
        <fullName evidence="16">Glutamate synthase</fullName>
    </submittedName>
</protein>
<dbReference type="PANTHER" id="PTHR11938:SF133">
    <property type="entry name" value="GLUTAMATE SYNTHASE (NADH)"/>
    <property type="match status" value="1"/>
</dbReference>
<dbReference type="GO" id="GO:0019676">
    <property type="term" value="P:ammonia assimilation cycle"/>
    <property type="evidence" value="ECO:0007669"/>
    <property type="project" value="TreeGrafter"/>
</dbReference>
<evidence type="ECO:0000256" key="6">
    <source>
        <dbReference type="ARBA" id="ARBA00022643"/>
    </source>
</evidence>
<dbReference type="CDD" id="cd00504">
    <property type="entry name" value="GXGXG"/>
    <property type="match status" value="1"/>
</dbReference>
<dbReference type="InterPro" id="IPR029055">
    <property type="entry name" value="Ntn_hydrolases_N"/>
</dbReference>
<dbReference type="CDD" id="cd02808">
    <property type="entry name" value="GltS_FMN"/>
    <property type="match status" value="1"/>
</dbReference>
<evidence type="ECO:0000256" key="8">
    <source>
        <dbReference type="ARBA" id="ARBA00022962"/>
    </source>
</evidence>
<dbReference type="GO" id="GO:0051538">
    <property type="term" value="F:3 iron, 4 sulfur cluster binding"/>
    <property type="evidence" value="ECO:0007669"/>
    <property type="project" value="UniProtKB-KW"/>
</dbReference>
<accession>A0A0M3QGE9</accession>
<dbReference type="InterPro" id="IPR006982">
    <property type="entry name" value="Glu_synth_centr_N"/>
</dbReference>
<dbReference type="GO" id="GO:0006537">
    <property type="term" value="P:glutamate biosynthetic process"/>
    <property type="evidence" value="ECO:0007669"/>
    <property type="project" value="UniProtKB-KW"/>
</dbReference>
<dbReference type="InterPro" id="IPR017932">
    <property type="entry name" value="GATase_2_dom"/>
</dbReference>
<evidence type="ECO:0000256" key="7">
    <source>
        <dbReference type="ARBA" id="ARBA00022723"/>
    </source>
</evidence>
<dbReference type="PATRIC" id="fig|1603606.3.peg.3379"/>
<evidence type="ECO:0000259" key="15">
    <source>
        <dbReference type="PROSITE" id="PS51278"/>
    </source>
</evidence>
<dbReference type="RefSeq" id="WP_053551838.1">
    <property type="nucleotide sequence ID" value="NZ_CP010802.1"/>
</dbReference>
<keyword evidence="8" id="KW-0315">Glutamine amidotransferase</keyword>
<dbReference type="Proteomes" id="UP000057158">
    <property type="component" value="Chromosome"/>
</dbReference>
<dbReference type="CDD" id="cd00713">
    <property type="entry name" value="GltS"/>
    <property type="match status" value="1"/>
</dbReference>
<keyword evidence="7" id="KW-0479">Metal-binding</keyword>
<dbReference type="SUPFAM" id="SSF51395">
    <property type="entry name" value="FMN-linked oxidoreductases"/>
    <property type="match status" value="1"/>
</dbReference>
<dbReference type="KEGG" id="des:DSOUD_3134"/>
<keyword evidence="4" id="KW-0028">Amino-acid biosynthesis</keyword>
<dbReference type="InterPro" id="IPR050711">
    <property type="entry name" value="ET-N_metabolism_enzyme"/>
</dbReference>
<dbReference type="GO" id="GO:0046872">
    <property type="term" value="F:metal ion binding"/>
    <property type="evidence" value="ECO:0007669"/>
    <property type="project" value="UniProtKB-KW"/>
</dbReference>
<evidence type="ECO:0000256" key="10">
    <source>
        <dbReference type="ARBA" id="ARBA00023004"/>
    </source>
</evidence>
<evidence type="ECO:0000256" key="3">
    <source>
        <dbReference type="ARBA" id="ARBA00009716"/>
    </source>
</evidence>
<dbReference type="SUPFAM" id="SSF56235">
    <property type="entry name" value="N-terminal nucleophile aminohydrolases (Ntn hydrolases)"/>
    <property type="match status" value="1"/>
</dbReference>
<sequence>MYRHPNDPSGLLPSERDACAIICYVNKAGNPTHGNLQRTIEALVKMGHRAGEIGGEGDGCGVLTDIPRQLWREILATAGEDAEIADDPGFALGHILIPREALTADPQLQEKIRQRFSDAGAAILVERPGPVRNEVLSAMARRAEPLFWQVALRFPEPDRAPALLYALHLGFELDFPIHVASLSTKVASYKVHGAPEILPRYYPELKRRDFLSSVTIGHSRFSTNTLPTVLRAQPFSLLGHNGEINTIARLREEAKMMGIALPPEGSDSQDLNRTLEGLIHSFGLTLFEAMEMVFPPIFSEVEKMPKELQEMYSFFRRFLTASAQGPAAIIARHDDRCVFSVDAMGLRPLWFGETDKEYFASSEVGVVPQEEIISDPKVLAPGEKVGLRLRSGRKVRVLEHDELQREVYQSFRRRTPLEAQDKSLQRAPLPSPGPLKKTATFSRSGDLLQENLLSALAWKNSDLRNIRDMARSGQDPIASLGYDGPLAALAASRQNLSDYFKEQVAVVTNPAIDRERETEHFSTRVFLGARPSLRGRRRGAVQLDVPILTGGRRLGIRPEDEEVAAAFGTATLEGVLGAFAGEGRSRYRTLSCVLQRGEDVASALERLRAEGVAAARNGIQLLVVDDSLAFTPGRTFLDPFLVVAALHKALKESGDRDGKSLRRRASLVLRSGALRNLHDLIFAYGMGADALCPYLMWELASQEEGGLANLVEVLSRGLEKVISTMGTHEIGGYGKYFASIGLAPELAEIFETPDFCGSPRGGLTLARLEAEHRDRAGVARSKKKTPVPAQFRIYPRIWKMVGAVAKMEESYTDLSRMIRNLEAENPLAIRHLLDFSFPEALSVDPEEVDAGIGGHDLPILIAAMSFGSQGETPFRIYAEAAKRLNIICMNGEGGEIADMLGKYRKNRGQQIASGRFGVHMDLLNSADFLEIKVGQGAKPGEGGHLPGFKVTAKIAAARNATPGVALISPSNNHDLYSIEDLAQIIEELKTANPQARISVKVPAVAGIGTIAMGVAKAGADIINISGYDGGTGAARKHAIKFVGLPAEIGVREAHRALVSSGLRDKVEIWADGGARTGRDVVKLILLGANRVGFGTLAMVVIGCTTCRGCHLDTCHVGIATQIESEEEAGRRGLKRFVPRVLENGIIYETTFFRALGQEIRTITARLGFRRTQDLVGRVDLLSQTRGEERLDLADLLAPAAGESEAAPEKKVRILRKPLNYLTSLIAKLVTDAFDGGESRVRYDDDSASSSDRAIGTHLAGSMTRGYREGRFGPEQEVLLHFKRDSIPGNGLAAFNIPRINIRVEGGAQDGVGKSARAGKIVILKGENRYGLRVGGAVGKGLAYGAQGGTFLIQGDADSRACIRLSGADVVLGGRMRRPLADEGGNLAGRANLKGFAFEYMTAGRVVVLGDPGPWICSGMTGGTVYCHLDGEMGMTREALRRRLASGAKVEIRDLEEEDVASIGELLLTYHRELLHSFQTAEADWVDNVLGHARILFVKIVPEGTPLRPALATE</sequence>
<evidence type="ECO:0000256" key="4">
    <source>
        <dbReference type="ARBA" id="ARBA00022605"/>
    </source>
</evidence>
<evidence type="ECO:0000256" key="9">
    <source>
        <dbReference type="ARBA" id="ARBA00023002"/>
    </source>
</evidence>
<evidence type="ECO:0000256" key="5">
    <source>
        <dbReference type="ARBA" id="ARBA00022630"/>
    </source>
</evidence>
<gene>
    <name evidence="16" type="primary">gltS</name>
    <name evidence="16" type="ORF">DSOUD_3134</name>
</gene>
<dbReference type="Pfam" id="PF01645">
    <property type="entry name" value="Glu_synthase"/>
    <property type="match status" value="1"/>
</dbReference>
<dbReference type="SUPFAM" id="SSF69336">
    <property type="entry name" value="Alpha subunit of glutamate synthase, C-terminal domain"/>
    <property type="match status" value="1"/>
</dbReference>
<dbReference type="PROSITE" id="PS51278">
    <property type="entry name" value="GATASE_TYPE_2"/>
    <property type="match status" value="1"/>
</dbReference>
<dbReference type="EMBL" id="CP010802">
    <property type="protein sequence ID" value="ALC17859.1"/>
    <property type="molecule type" value="Genomic_DNA"/>
</dbReference>
<dbReference type="InterPro" id="IPR002489">
    <property type="entry name" value="Glu_synth_asu_C"/>
</dbReference>
<dbReference type="OrthoDB" id="9758182at2"/>
<evidence type="ECO:0000256" key="13">
    <source>
        <dbReference type="ARBA" id="ARBA00023291"/>
    </source>
</evidence>
<comment type="cofactor">
    <cofactor evidence="2">
        <name>[3Fe-4S] cluster</name>
        <dbReference type="ChEBI" id="CHEBI:21137"/>
    </cofactor>
</comment>
<name>A0A0M3QGE9_9BACT</name>
<keyword evidence="6" id="KW-0288">FMN</keyword>
<dbReference type="InterPro" id="IPR013785">
    <property type="entry name" value="Aldolase_TIM"/>
</dbReference>
<evidence type="ECO:0000256" key="2">
    <source>
        <dbReference type="ARBA" id="ARBA00001927"/>
    </source>
</evidence>